<keyword evidence="2" id="KW-1185">Reference proteome</keyword>
<dbReference type="Proteomes" id="UP000789920">
    <property type="component" value="Unassembled WGS sequence"/>
</dbReference>
<reference evidence="1" key="1">
    <citation type="submission" date="2021-06" db="EMBL/GenBank/DDBJ databases">
        <authorList>
            <person name="Kallberg Y."/>
            <person name="Tangrot J."/>
            <person name="Rosling A."/>
        </authorList>
    </citation>
    <scope>NUCLEOTIDE SEQUENCE</scope>
    <source>
        <strain evidence="1">MA461A</strain>
    </source>
</reference>
<evidence type="ECO:0000313" key="2">
    <source>
        <dbReference type="Proteomes" id="UP000789920"/>
    </source>
</evidence>
<dbReference type="EMBL" id="CAJVQC010094913">
    <property type="protein sequence ID" value="CAG8828094.1"/>
    <property type="molecule type" value="Genomic_DNA"/>
</dbReference>
<protein>
    <submittedName>
        <fullName evidence="1">9758_t:CDS:1</fullName>
    </submittedName>
</protein>
<evidence type="ECO:0000313" key="1">
    <source>
        <dbReference type="EMBL" id="CAG8828094.1"/>
    </source>
</evidence>
<feature type="non-terminal residue" evidence="1">
    <location>
        <position position="1"/>
    </location>
</feature>
<gene>
    <name evidence="1" type="ORF">RPERSI_LOCUS27156</name>
</gene>
<accession>A0ACA9S5F4</accession>
<sequence>TERMKTMYIPDSSGLRASNHVVEDVDEQHRSKEAMVLMEASLDVITKMDTLMEGLTETLRKWEKLNNADEFKVNDDGGEAAE</sequence>
<name>A0ACA9S5F4_9GLOM</name>
<organism evidence="1 2">
    <name type="scientific">Racocetra persica</name>
    <dbReference type="NCBI Taxonomy" id="160502"/>
    <lineage>
        <taxon>Eukaryota</taxon>
        <taxon>Fungi</taxon>
        <taxon>Fungi incertae sedis</taxon>
        <taxon>Mucoromycota</taxon>
        <taxon>Glomeromycotina</taxon>
        <taxon>Glomeromycetes</taxon>
        <taxon>Diversisporales</taxon>
        <taxon>Gigasporaceae</taxon>
        <taxon>Racocetra</taxon>
    </lineage>
</organism>
<comment type="caution">
    <text evidence="1">The sequence shown here is derived from an EMBL/GenBank/DDBJ whole genome shotgun (WGS) entry which is preliminary data.</text>
</comment>
<feature type="non-terminal residue" evidence="1">
    <location>
        <position position="82"/>
    </location>
</feature>
<proteinExistence type="predicted"/>